<dbReference type="Gene3D" id="3.40.1000.30">
    <property type="match status" value="1"/>
</dbReference>
<accession>A0A182WJB2</accession>
<evidence type="ECO:0000259" key="5">
    <source>
        <dbReference type="Pfam" id="PF11566"/>
    </source>
</evidence>
<evidence type="ECO:0000256" key="3">
    <source>
        <dbReference type="ARBA" id="ARBA00022942"/>
    </source>
</evidence>
<evidence type="ECO:0000256" key="2">
    <source>
        <dbReference type="ARBA" id="ARBA00015575"/>
    </source>
</evidence>
<proteinExistence type="inferred from homology"/>
<dbReference type="GO" id="GO:0004866">
    <property type="term" value="F:endopeptidase inhibitor activity"/>
    <property type="evidence" value="ECO:0007669"/>
    <property type="project" value="InterPro"/>
</dbReference>
<dbReference type="Proteomes" id="UP000075920">
    <property type="component" value="Unassembled WGS sequence"/>
</dbReference>
<name>A0A182WJB2_9DIPT</name>
<keyword evidence="7" id="KW-1185">Reference proteome</keyword>
<dbReference type="AlphaFoldDB" id="A0A182WJB2"/>
<evidence type="ECO:0000256" key="4">
    <source>
        <dbReference type="SAM" id="MobiDB-lite"/>
    </source>
</evidence>
<protein>
    <recommendedName>
        <fullName evidence="2">Proteasome inhibitor PI31 subunit</fullName>
    </recommendedName>
</protein>
<dbReference type="EnsemblMetazoa" id="AMIN010466-RA">
    <property type="protein sequence ID" value="AMIN010466-PA"/>
    <property type="gene ID" value="AMIN010466"/>
</dbReference>
<dbReference type="Pfam" id="PF11566">
    <property type="entry name" value="PI31_Prot_N"/>
    <property type="match status" value="1"/>
</dbReference>
<dbReference type="InterPro" id="IPR021625">
    <property type="entry name" value="PI31_Prot_N"/>
</dbReference>
<dbReference type="GO" id="GO:0070628">
    <property type="term" value="F:proteasome binding"/>
    <property type="evidence" value="ECO:0007669"/>
    <property type="project" value="InterPro"/>
</dbReference>
<dbReference type="GO" id="GO:0043161">
    <property type="term" value="P:proteasome-mediated ubiquitin-dependent protein catabolic process"/>
    <property type="evidence" value="ECO:0007669"/>
    <property type="project" value="InterPro"/>
</dbReference>
<evidence type="ECO:0000256" key="1">
    <source>
        <dbReference type="ARBA" id="ARBA00006405"/>
    </source>
</evidence>
<reference evidence="7" key="1">
    <citation type="submission" date="2013-03" db="EMBL/GenBank/DDBJ databases">
        <title>The Genome Sequence of Anopheles minimus MINIMUS1.</title>
        <authorList>
            <consortium name="The Broad Institute Genomics Platform"/>
            <person name="Neafsey D.E."/>
            <person name="Walton C."/>
            <person name="Walker B."/>
            <person name="Young S.K."/>
            <person name="Zeng Q."/>
            <person name="Gargeya S."/>
            <person name="Fitzgerald M."/>
            <person name="Haas B."/>
            <person name="Abouelleil A."/>
            <person name="Allen A.W."/>
            <person name="Alvarado L."/>
            <person name="Arachchi H.M."/>
            <person name="Berlin A.M."/>
            <person name="Chapman S.B."/>
            <person name="Gainer-Dewar J."/>
            <person name="Goldberg J."/>
            <person name="Griggs A."/>
            <person name="Gujja S."/>
            <person name="Hansen M."/>
            <person name="Howarth C."/>
            <person name="Imamovic A."/>
            <person name="Ireland A."/>
            <person name="Larimer J."/>
            <person name="McCowan C."/>
            <person name="Murphy C."/>
            <person name="Pearson M."/>
            <person name="Poon T.W."/>
            <person name="Priest M."/>
            <person name="Roberts A."/>
            <person name="Saif S."/>
            <person name="Shea T."/>
            <person name="Sisk P."/>
            <person name="Sykes S."/>
            <person name="Wortman J."/>
            <person name="Nusbaum C."/>
            <person name="Birren B."/>
        </authorList>
    </citation>
    <scope>NUCLEOTIDE SEQUENCE [LARGE SCALE GENOMIC DNA]</scope>
    <source>
        <strain evidence="7">MINIMUS1</strain>
    </source>
</reference>
<organism evidence="6 7">
    <name type="scientific">Anopheles minimus</name>
    <dbReference type="NCBI Taxonomy" id="112268"/>
    <lineage>
        <taxon>Eukaryota</taxon>
        <taxon>Metazoa</taxon>
        <taxon>Ecdysozoa</taxon>
        <taxon>Arthropoda</taxon>
        <taxon>Hexapoda</taxon>
        <taxon>Insecta</taxon>
        <taxon>Pterygota</taxon>
        <taxon>Neoptera</taxon>
        <taxon>Endopterygota</taxon>
        <taxon>Diptera</taxon>
        <taxon>Nematocera</taxon>
        <taxon>Culicoidea</taxon>
        <taxon>Culicidae</taxon>
        <taxon>Anophelinae</taxon>
        <taxon>Anopheles</taxon>
    </lineage>
</organism>
<comment type="similarity">
    <text evidence="1">Belongs to the proteasome inhibitor PI31 family.</text>
</comment>
<evidence type="ECO:0000313" key="7">
    <source>
        <dbReference type="Proteomes" id="UP000075920"/>
    </source>
</evidence>
<dbReference type="PANTHER" id="PTHR13266:SF1">
    <property type="entry name" value="PROTEASOME INHIBITOR PI31 SUBUNIT"/>
    <property type="match status" value="1"/>
</dbReference>
<dbReference type="STRING" id="112268.A0A182WJB2"/>
<feature type="domain" description="PI31 proteasome regulator N-terminal" evidence="5">
    <location>
        <begin position="61"/>
        <end position="194"/>
    </location>
</feature>
<evidence type="ECO:0000313" key="6">
    <source>
        <dbReference type="EnsemblMetazoa" id="AMIN010466-PA"/>
    </source>
</evidence>
<dbReference type="GO" id="GO:0000502">
    <property type="term" value="C:proteasome complex"/>
    <property type="evidence" value="ECO:0007669"/>
    <property type="project" value="UniProtKB-KW"/>
</dbReference>
<sequence>APGIKNNVGLDDSSYFCGKTNCRHFATSLNLWDLLNLLRIQARKMQSSDYFGLEMLWKLEQDKITNKSDLMILLVHWYLMKNGFRNVGVGDDKTLDNSIEQSELLPEGWNENNALYALRYTINNELYNLHGTVSDGTMIINLLHAKTLQVSNVVFHLDTIIPSFRGAKVLELVSNVDEQISRFDKELLKPIHNAASTQSSSTQTARLPQRTSNIAIVDQRDIMNPLGVGRADRDPLGILGGGMLMDPIRPRLPGPGLFMPRPRIDPMGPNNRINNFPNPDHLPPPGYDDMFM</sequence>
<dbReference type="PANTHER" id="PTHR13266">
    <property type="entry name" value="PROTEASOME INHIBITOR"/>
    <property type="match status" value="1"/>
</dbReference>
<reference evidence="6" key="2">
    <citation type="submission" date="2020-05" db="UniProtKB">
        <authorList>
            <consortium name="EnsemblMetazoa"/>
        </authorList>
    </citation>
    <scope>IDENTIFICATION</scope>
    <source>
        <strain evidence="6">MINIMUS1</strain>
    </source>
</reference>
<keyword evidence="3" id="KW-0647">Proteasome</keyword>
<feature type="region of interest" description="Disordered" evidence="4">
    <location>
        <begin position="265"/>
        <end position="292"/>
    </location>
</feature>
<dbReference type="InterPro" id="IPR045128">
    <property type="entry name" value="PI31-like"/>
</dbReference>
<dbReference type="VEuPathDB" id="VectorBase:AMIN010466"/>